<dbReference type="GO" id="GO:0005789">
    <property type="term" value="C:endoplasmic reticulum membrane"/>
    <property type="evidence" value="ECO:0007669"/>
    <property type="project" value="UniProtKB-SubCell"/>
</dbReference>
<feature type="transmembrane region" description="Helical" evidence="11">
    <location>
        <begin position="328"/>
        <end position="345"/>
    </location>
</feature>
<evidence type="ECO:0000256" key="6">
    <source>
        <dbReference type="ARBA" id="ARBA00022989"/>
    </source>
</evidence>
<keyword evidence="5" id="KW-0256">Endoplasmic reticulum</keyword>
<dbReference type="Pfam" id="PF03798">
    <property type="entry name" value="TRAM_LAG1_CLN8"/>
    <property type="match status" value="1"/>
</dbReference>
<evidence type="ECO:0000256" key="4">
    <source>
        <dbReference type="ARBA" id="ARBA00022692"/>
    </source>
</evidence>
<evidence type="ECO:0000256" key="7">
    <source>
        <dbReference type="ARBA" id="ARBA00023136"/>
    </source>
</evidence>
<feature type="transmembrane region" description="Helical" evidence="11">
    <location>
        <begin position="280"/>
        <end position="308"/>
    </location>
</feature>
<comment type="similarity">
    <text evidence="2">Belongs to the sphingosine N-acyltransferase family.</text>
</comment>
<feature type="compositionally biased region" description="Polar residues" evidence="10">
    <location>
        <begin position="15"/>
        <end position="27"/>
    </location>
</feature>
<keyword evidence="7 9" id="KW-0472">Membrane</keyword>
<evidence type="ECO:0000256" key="3">
    <source>
        <dbReference type="ARBA" id="ARBA00022679"/>
    </source>
</evidence>
<evidence type="ECO:0000256" key="2">
    <source>
        <dbReference type="ARBA" id="ARBA00009808"/>
    </source>
</evidence>
<evidence type="ECO:0000256" key="11">
    <source>
        <dbReference type="SAM" id="Phobius"/>
    </source>
</evidence>
<evidence type="ECO:0000259" key="12">
    <source>
        <dbReference type="PROSITE" id="PS50922"/>
    </source>
</evidence>
<accession>A0AAE0WXK0</accession>
<feature type="transmembrane region" description="Helical" evidence="11">
    <location>
        <begin position="100"/>
        <end position="118"/>
    </location>
</feature>
<feature type="region of interest" description="Disordered" evidence="10">
    <location>
        <begin position="436"/>
        <end position="493"/>
    </location>
</feature>
<dbReference type="InterPro" id="IPR006634">
    <property type="entry name" value="TLC-dom"/>
</dbReference>
<evidence type="ECO:0000256" key="1">
    <source>
        <dbReference type="ARBA" id="ARBA00004477"/>
    </source>
</evidence>
<dbReference type="GeneID" id="89957834"/>
<proteinExistence type="inferred from homology"/>
<keyword evidence="3 13" id="KW-0808">Transferase</keyword>
<sequence>MSTNGKTESFPAAMPQSSMVRKTSAQNVPRRRRKSSTLGADPRGDTGAGAIATNLSPHESDGSPTSSVERKANEKQPRERKRKKALKLLRRWRRMSRRHTWLNPLILIIVVLSAYFISPGEQNLLHPFLYLSYADPALEERTNTLPAHIGDVTQYGKGPQDLKFVGFYIIVFTFTREFLMQRFIKPQGIYFGIGRSKMARFLEQYYTAMYFVIFGPFGLFVMSRTPVWYFNTTGMYEGYPHRAHEAWFKAYYLLQAAYWSQQAIVLMLQLEKPRGDFKELVLHHIVTLALIGLSYRFHFTYMGVAVYVTHDISDFFLATSKTLNYLDLWLTSPFFAVFVFVWAYLRHYVNLVILKSLLPPATYTIPFTSLTIQTGEFAIVGPYTLDFATQQYKCWISQPMVFLLLAALQCINIFWFFLILRILWRILVTSKLSDVRSDDEGGEKEEEEGEEDVVTKSSAIEEKKKAAGLGSGNGHAKTPMLAVNGRPISPVAE</sequence>
<evidence type="ECO:0000256" key="8">
    <source>
        <dbReference type="ARBA" id="ARBA00023180"/>
    </source>
</evidence>
<name>A0AAE0WXK0_9PEZI</name>
<feature type="transmembrane region" description="Helical" evidence="11">
    <location>
        <begin position="205"/>
        <end position="230"/>
    </location>
</feature>
<evidence type="ECO:0000256" key="5">
    <source>
        <dbReference type="ARBA" id="ARBA00022824"/>
    </source>
</evidence>
<dbReference type="SMART" id="SM00724">
    <property type="entry name" value="TLC"/>
    <property type="match status" value="1"/>
</dbReference>
<keyword evidence="8" id="KW-0325">Glycoprotein</keyword>
<feature type="transmembrane region" description="Helical" evidence="11">
    <location>
        <begin position="400"/>
        <end position="424"/>
    </location>
</feature>
<feature type="region of interest" description="Disordered" evidence="10">
    <location>
        <begin position="1"/>
        <end position="82"/>
    </location>
</feature>
<gene>
    <name evidence="13" type="primary">LAG1</name>
    <name evidence="13" type="ORF">LTR78_000595</name>
</gene>
<comment type="subcellular location">
    <subcellularLocation>
        <location evidence="1">Endoplasmic reticulum membrane</location>
        <topology evidence="1">Multi-pass membrane protein</topology>
    </subcellularLocation>
</comment>
<evidence type="ECO:0000313" key="13">
    <source>
        <dbReference type="EMBL" id="KAK3680217.1"/>
    </source>
</evidence>
<feature type="transmembrane region" description="Helical" evidence="11">
    <location>
        <begin position="165"/>
        <end position="184"/>
    </location>
</feature>
<comment type="caution">
    <text evidence="13">The sequence shown here is derived from an EMBL/GenBank/DDBJ whole genome shotgun (WGS) entry which is preliminary data.</text>
</comment>
<feature type="compositionally biased region" description="Polar residues" evidence="10">
    <location>
        <begin position="53"/>
        <end position="67"/>
    </location>
</feature>
<feature type="domain" description="TLC" evidence="12">
    <location>
        <begin position="196"/>
        <end position="428"/>
    </location>
</feature>
<dbReference type="PANTHER" id="PTHR12560:SF11">
    <property type="entry name" value="CERAMIDE SYNTHASE LAC1-RELATED"/>
    <property type="match status" value="1"/>
</dbReference>
<dbReference type="PROSITE" id="PS50922">
    <property type="entry name" value="TLC"/>
    <property type="match status" value="1"/>
</dbReference>
<reference evidence="13" key="1">
    <citation type="submission" date="2023-07" db="EMBL/GenBank/DDBJ databases">
        <title>Black Yeasts Isolated from many extreme environments.</title>
        <authorList>
            <person name="Coleine C."/>
            <person name="Stajich J.E."/>
            <person name="Selbmann L."/>
        </authorList>
    </citation>
    <scope>NUCLEOTIDE SEQUENCE</scope>
    <source>
        <strain evidence="13">CCFEE 5485</strain>
    </source>
</reference>
<dbReference type="InterPro" id="IPR016439">
    <property type="entry name" value="Lag1/Lac1-like"/>
</dbReference>
<dbReference type="AlphaFoldDB" id="A0AAE0WXK0"/>
<keyword evidence="14" id="KW-1185">Reference proteome</keyword>
<organism evidence="13 14">
    <name type="scientific">Recurvomyces mirabilis</name>
    <dbReference type="NCBI Taxonomy" id="574656"/>
    <lineage>
        <taxon>Eukaryota</taxon>
        <taxon>Fungi</taxon>
        <taxon>Dikarya</taxon>
        <taxon>Ascomycota</taxon>
        <taxon>Pezizomycotina</taxon>
        <taxon>Dothideomycetes</taxon>
        <taxon>Dothideomycetidae</taxon>
        <taxon>Mycosphaerellales</taxon>
        <taxon>Teratosphaeriaceae</taxon>
        <taxon>Recurvomyces</taxon>
    </lineage>
</organism>
<evidence type="ECO:0000313" key="14">
    <source>
        <dbReference type="Proteomes" id="UP001274830"/>
    </source>
</evidence>
<evidence type="ECO:0000256" key="9">
    <source>
        <dbReference type="PROSITE-ProRule" id="PRU00205"/>
    </source>
</evidence>
<dbReference type="Proteomes" id="UP001274830">
    <property type="component" value="Unassembled WGS sequence"/>
</dbReference>
<feature type="compositionally biased region" description="Acidic residues" evidence="10">
    <location>
        <begin position="440"/>
        <end position="452"/>
    </location>
</feature>
<feature type="compositionally biased region" description="Basic and acidic residues" evidence="10">
    <location>
        <begin position="68"/>
        <end position="77"/>
    </location>
</feature>
<keyword evidence="13" id="KW-0012">Acyltransferase</keyword>
<dbReference type="EMBL" id="JAUTXT010000001">
    <property type="protein sequence ID" value="KAK3680217.1"/>
    <property type="molecule type" value="Genomic_DNA"/>
</dbReference>
<dbReference type="GO" id="GO:0046513">
    <property type="term" value="P:ceramide biosynthetic process"/>
    <property type="evidence" value="ECO:0007669"/>
    <property type="project" value="InterPro"/>
</dbReference>
<dbReference type="PANTHER" id="PTHR12560">
    <property type="entry name" value="LONGEVITY ASSURANCE FACTOR 1 LAG1"/>
    <property type="match status" value="1"/>
</dbReference>
<dbReference type="RefSeq" id="XP_064699577.1">
    <property type="nucleotide sequence ID" value="XM_064833308.1"/>
</dbReference>
<evidence type="ECO:0000256" key="10">
    <source>
        <dbReference type="SAM" id="MobiDB-lite"/>
    </source>
</evidence>
<protein>
    <submittedName>
        <fullName evidence="13">Sphingosine N-acyltransferase lag1</fullName>
        <ecNumber evidence="13">2.3.1.24</ecNumber>
    </submittedName>
</protein>
<dbReference type="GO" id="GO:0050291">
    <property type="term" value="F:sphingosine N-acyltransferase activity"/>
    <property type="evidence" value="ECO:0007669"/>
    <property type="project" value="UniProtKB-EC"/>
</dbReference>
<dbReference type="EC" id="2.3.1.24" evidence="13"/>
<keyword evidence="6 11" id="KW-1133">Transmembrane helix</keyword>
<keyword evidence="4 9" id="KW-0812">Transmembrane</keyword>